<dbReference type="Gene3D" id="1.25.40.10">
    <property type="entry name" value="Tetratricopeptide repeat domain"/>
    <property type="match status" value="1"/>
</dbReference>
<dbReference type="RefSeq" id="WP_015954643.1">
    <property type="nucleotide sequence ID" value="NC_011729.1"/>
</dbReference>
<feature type="repeat" description="TPR" evidence="3">
    <location>
        <begin position="85"/>
        <end position="118"/>
    </location>
</feature>
<accession>B7KKS1</accession>
<dbReference type="PANTHER" id="PTHR44858">
    <property type="entry name" value="TETRATRICOPEPTIDE REPEAT PROTEIN 6"/>
    <property type="match status" value="1"/>
</dbReference>
<keyword evidence="6" id="KW-1185">Reference proteome</keyword>
<evidence type="ECO:0000256" key="4">
    <source>
        <dbReference type="SAM" id="SignalP"/>
    </source>
</evidence>
<dbReference type="InterPro" id="IPR011990">
    <property type="entry name" value="TPR-like_helical_dom_sf"/>
</dbReference>
<dbReference type="KEGG" id="cyc:PCC7424_2626"/>
<dbReference type="InterPro" id="IPR019734">
    <property type="entry name" value="TPR_rpt"/>
</dbReference>
<keyword evidence="1" id="KW-0677">Repeat</keyword>
<dbReference type="STRING" id="65393.PCC7424_2626"/>
<gene>
    <name evidence="5" type="ordered locus">PCC7424_2626</name>
</gene>
<dbReference type="HOGENOM" id="CLU_003728_10_2_3"/>
<name>B7KKS1_GLOC7</name>
<dbReference type="PROSITE" id="PS50005">
    <property type="entry name" value="TPR"/>
    <property type="match status" value="1"/>
</dbReference>
<dbReference type="GO" id="GO:0009279">
    <property type="term" value="C:cell outer membrane"/>
    <property type="evidence" value="ECO:0007669"/>
    <property type="project" value="TreeGrafter"/>
</dbReference>
<dbReference type="Proteomes" id="UP000002384">
    <property type="component" value="Chromosome"/>
</dbReference>
<evidence type="ECO:0000313" key="5">
    <source>
        <dbReference type="EMBL" id="ACK71040.1"/>
    </source>
</evidence>
<feature type="signal peptide" evidence="4">
    <location>
        <begin position="1"/>
        <end position="23"/>
    </location>
</feature>
<dbReference type="AlphaFoldDB" id="B7KKS1"/>
<evidence type="ECO:0000256" key="3">
    <source>
        <dbReference type="PROSITE-ProRule" id="PRU00339"/>
    </source>
</evidence>
<dbReference type="PROSITE" id="PS50293">
    <property type="entry name" value="TPR_REGION"/>
    <property type="match status" value="1"/>
</dbReference>
<keyword evidence="2 3" id="KW-0802">TPR repeat</keyword>
<dbReference type="SMART" id="SM00028">
    <property type="entry name" value="TPR"/>
    <property type="match status" value="3"/>
</dbReference>
<evidence type="ECO:0000256" key="2">
    <source>
        <dbReference type="ARBA" id="ARBA00022803"/>
    </source>
</evidence>
<dbReference type="Pfam" id="PF13174">
    <property type="entry name" value="TPR_6"/>
    <property type="match status" value="1"/>
</dbReference>
<dbReference type="GO" id="GO:0046813">
    <property type="term" value="P:receptor-mediated virion attachment to host cell"/>
    <property type="evidence" value="ECO:0007669"/>
    <property type="project" value="TreeGrafter"/>
</dbReference>
<keyword evidence="4" id="KW-0732">Signal</keyword>
<dbReference type="OrthoDB" id="427096at2"/>
<organism evidence="5 6">
    <name type="scientific">Gloeothece citriformis (strain PCC 7424)</name>
    <name type="common">Cyanothece sp. (strain PCC 7424)</name>
    <dbReference type="NCBI Taxonomy" id="65393"/>
    <lineage>
        <taxon>Bacteria</taxon>
        <taxon>Bacillati</taxon>
        <taxon>Cyanobacteriota</taxon>
        <taxon>Cyanophyceae</taxon>
        <taxon>Oscillatoriophycideae</taxon>
        <taxon>Chroococcales</taxon>
        <taxon>Aphanothecaceae</taxon>
        <taxon>Gloeothece</taxon>
        <taxon>Gloeothece citriformis</taxon>
    </lineage>
</organism>
<dbReference type="PANTHER" id="PTHR44858:SF1">
    <property type="entry name" value="UDP-N-ACETYLGLUCOSAMINE--PEPTIDE N-ACETYLGLUCOSAMINYLTRANSFERASE SPINDLY-RELATED"/>
    <property type="match status" value="1"/>
</dbReference>
<dbReference type="SUPFAM" id="SSF48452">
    <property type="entry name" value="TPR-like"/>
    <property type="match status" value="1"/>
</dbReference>
<evidence type="ECO:0000313" key="6">
    <source>
        <dbReference type="Proteomes" id="UP000002384"/>
    </source>
</evidence>
<evidence type="ECO:0000256" key="1">
    <source>
        <dbReference type="ARBA" id="ARBA00022737"/>
    </source>
</evidence>
<dbReference type="InterPro" id="IPR050498">
    <property type="entry name" value="Ycf3"/>
</dbReference>
<dbReference type="EMBL" id="CP001291">
    <property type="protein sequence ID" value="ACK71040.1"/>
    <property type="molecule type" value="Genomic_DNA"/>
</dbReference>
<protein>
    <submittedName>
        <fullName evidence="5">TPR repeat-containing protein</fullName>
    </submittedName>
</protein>
<dbReference type="eggNOG" id="COG0457">
    <property type="taxonomic scope" value="Bacteria"/>
</dbReference>
<proteinExistence type="predicted"/>
<dbReference type="Pfam" id="PF00515">
    <property type="entry name" value="TPR_1"/>
    <property type="match status" value="1"/>
</dbReference>
<sequence>MNLRLISLITGFCWSLLALSSQAVSLSFVSSSDESLNLGLISQVSSDEQIREDMLIEGMDKGILGDYQGAIEDFTEVIDLYPDSAEAYYNRGIAYSKLGNYDAAIADYNQAISLNSNLAEAYVDRAKIYFHFGNSSKGLKDLQRAADIFKQQGNTIAYNQTVEMIQKLQ</sequence>
<feature type="chain" id="PRO_5002856535" evidence="4">
    <location>
        <begin position="24"/>
        <end position="169"/>
    </location>
</feature>
<reference evidence="6" key="1">
    <citation type="journal article" date="2011" name="MBio">
        <title>Novel metabolic attributes of the genus Cyanothece, comprising a group of unicellular nitrogen-fixing Cyanobacteria.</title>
        <authorList>
            <person name="Bandyopadhyay A."/>
            <person name="Elvitigala T."/>
            <person name="Welsh E."/>
            <person name="Stockel J."/>
            <person name="Liberton M."/>
            <person name="Min H."/>
            <person name="Sherman L.A."/>
            <person name="Pakrasi H.B."/>
        </authorList>
    </citation>
    <scope>NUCLEOTIDE SEQUENCE [LARGE SCALE GENOMIC DNA]</scope>
    <source>
        <strain evidence="6">PCC 7424</strain>
    </source>
</reference>